<evidence type="ECO:0000256" key="1">
    <source>
        <dbReference type="SAM" id="MobiDB-lite"/>
    </source>
</evidence>
<evidence type="ECO:0000313" key="2">
    <source>
        <dbReference type="EMBL" id="GIH76078.1"/>
    </source>
</evidence>
<dbReference type="RefSeq" id="WP_275415379.1">
    <property type="nucleotide sequence ID" value="NZ_BOOH01000019.1"/>
</dbReference>
<name>A0A8J3RPR2_9ACTN</name>
<comment type="caution">
    <text evidence="2">The sequence shown here is derived from an EMBL/GenBank/DDBJ whole genome shotgun (WGS) entry which is preliminary data.</text>
</comment>
<reference evidence="2 3" key="1">
    <citation type="submission" date="2021-01" db="EMBL/GenBank/DDBJ databases">
        <title>Whole genome shotgun sequence of Planobispora longispora NBRC 13918.</title>
        <authorList>
            <person name="Komaki H."/>
            <person name="Tamura T."/>
        </authorList>
    </citation>
    <scope>NUCLEOTIDE SEQUENCE [LARGE SCALE GENOMIC DNA]</scope>
    <source>
        <strain evidence="2 3">NBRC 13918</strain>
    </source>
</reference>
<feature type="compositionally biased region" description="Acidic residues" evidence="1">
    <location>
        <begin position="34"/>
        <end position="44"/>
    </location>
</feature>
<accession>A0A8J3RPR2</accession>
<protein>
    <submittedName>
        <fullName evidence="2">Uncharacterized protein</fullName>
    </submittedName>
</protein>
<dbReference type="Proteomes" id="UP000616724">
    <property type="component" value="Unassembled WGS sequence"/>
</dbReference>
<dbReference type="AlphaFoldDB" id="A0A8J3RPR2"/>
<organism evidence="2 3">
    <name type="scientific">Planobispora longispora</name>
    <dbReference type="NCBI Taxonomy" id="28887"/>
    <lineage>
        <taxon>Bacteria</taxon>
        <taxon>Bacillati</taxon>
        <taxon>Actinomycetota</taxon>
        <taxon>Actinomycetes</taxon>
        <taxon>Streptosporangiales</taxon>
        <taxon>Streptosporangiaceae</taxon>
        <taxon>Planobispora</taxon>
    </lineage>
</organism>
<evidence type="ECO:0000313" key="3">
    <source>
        <dbReference type="Proteomes" id="UP000616724"/>
    </source>
</evidence>
<feature type="region of interest" description="Disordered" evidence="1">
    <location>
        <begin position="1"/>
        <end position="44"/>
    </location>
</feature>
<keyword evidence="3" id="KW-1185">Reference proteome</keyword>
<dbReference type="EMBL" id="BOOH01000019">
    <property type="protein sequence ID" value="GIH76078.1"/>
    <property type="molecule type" value="Genomic_DNA"/>
</dbReference>
<sequence>MTMPEESSPKTDDNDPLLGSVAEQGQEGDREGESPEEDDLEDLQ</sequence>
<proteinExistence type="predicted"/>
<gene>
    <name evidence="2" type="ORF">Plo01_25070</name>
</gene>